<keyword evidence="5 8" id="KW-0547">Nucleotide-binding</keyword>
<proteinExistence type="inferred from homology"/>
<evidence type="ECO:0000256" key="5">
    <source>
        <dbReference type="ARBA" id="ARBA00022741"/>
    </source>
</evidence>
<feature type="binding site" evidence="8">
    <location>
        <begin position="148"/>
        <end position="151"/>
    </location>
    <ligand>
        <name>ATP</name>
        <dbReference type="ChEBI" id="CHEBI:30616"/>
    </ligand>
</feature>
<name>A0ABT8DG94_9FLAO</name>
<evidence type="ECO:0000313" key="10">
    <source>
        <dbReference type="Proteomes" id="UP001244787"/>
    </source>
</evidence>
<comment type="subunit">
    <text evidence="8">Homodimer.</text>
</comment>
<sequence length="281" mass="31850">MVIHTQKKSLVQALSFANKIDKIGFVPTMGALHAGHISLVKRALSENEIVVVSIFVNPTQFNNSADLQKYPRTPDADISLLKDLNEEIIVFLPEVSDLYEDTVAAKKYHFGNIEKEMEGKHRKGHFDGVGTIVNKLFRIVKPDAAYFGEKDYQQLQIVKKLVALEKLHTKIIGCPILREENGLAMSSRNKRLSTKQFEEAATIYKTLNEVRDKFGSTSITDLNHLVAERFLQNPDLKLEYFEIANEKTLKTAKRKNKATKYRAFIAAFAGEVRLIDNMPLN</sequence>
<comment type="subcellular location">
    <subcellularLocation>
        <location evidence="8">Cytoplasm</location>
    </subcellularLocation>
</comment>
<dbReference type="Proteomes" id="UP001244787">
    <property type="component" value="Unassembled WGS sequence"/>
</dbReference>
<keyword evidence="6 8" id="KW-0067">ATP-binding</keyword>
<keyword evidence="4 8" id="KW-0566">Pantothenate biosynthesis</keyword>
<dbReference type="RefSeq" id="WP_290252948.1">
    <property type="nucleotide sequence ID" value="NZ_JAUGQQ010000001.1"/>
</dbReference>
<dbReference type="InterPro" id="IPR004821">
    <property type="entry name" value="Cyt_trans-like"/>
</dbReference>
<feature type="binding site" evidence="8">
    <location>
        <begin position="29"/>
        <end position="36"/>
    </location>
    <ligand>
        <name>ATP</name>
        <dbReference type="ChEBI" id="CHEBI:30616"/>
    </ligand>
</feature>
<reference evidence="9 10" key="1">
    <citation type="submission" date="2023-06" db="EMBL/GenBank/DDBJ databases">
        <authorList>
            <person name="Ye Y.-Q."/>
            <person name="Du Z.-J."/>
        </authorList>
    </citation>
    <scope>NUCLEOTIDE SEQUENCE [LARGE SCALE GENOMIC DNA]</scope>
    <source>
        <strain evidence="9 10">SDUM287046</strain>
    </source>
</reference>
<dbReference type="Gene3D" id="3.40.50.620">
    <property type="entry name" value="HUPs"/>
    <property type="match status" value="1"/>
</dbReference>
<evidence type="ECO:0000256" key="7">
    <source>
        <dbReference type="ARBA" id="ARBA00048258"/>
    </source>
</evidence>
<comment type="catalytic activity">
    <reaction evidence="7 8">
        <text>(R)-pantoate + beta-alanine + ATP = (R)-pantothenate + AMP + diphosphate + H(+)</text>
        <dbReference type="Rhea" id="RHEA:10912"/>
        <dbReference type="ChEBI" id="CHEBI:15378"/>
        <dbReference type="ChEBI" id="CHEBI:15980"/>
        <dbReference type="ChEBI" id="CHEBI:29032"/>
        <dbReference type="ChEBI" id="CHEBI:30616"/>
        <dbReference type="ChEBI" id="CHEBI:33019"/>
        <dbReference type="ChEBI" id="CHEBI:57966"/>
        <dbReference type="ChEBI" id="CHEBI:456215"/>
        <dbReference type="EC" id="6.3.2.1"/>
    </reaction>
</comment>
<keyword evidence="8" id="KW-0963">Cytoplasm</keyword>
<comment type="caution">
    <text evidence="9">The sequence shown here is derived from an EMBL/GenBank/DDBJ whole genome shotgun (WGS) entry which is preliminary data.</text>
</comment>
<comment type="function">
    <text evidence="8">Catalyzes the condensation of pantoate with beta-alanine in an ATP-dependent reaction via a pantoyl-adenylate intermediate.</text>
</comment>
<dbReference type="InterPro" id="IPR042176">
    <property type="entry name" value="Pantoate_ligase_C"/>
</dbReference>
<feature type="binding site" evidence="8">
    <location>
        <position position="154"/>
    </location>
    <ligand>
        <name>(R)-pantoate</name>
        <dbReference type="ChEBI" id="CHEBI:15980"/>
    </ligand>
</feature>
<protein>
    <recommendedName>
        <fullName evidence="8">Pantothenate synthetase</fullName>
        <shortName evidence="8">PS</shortName>
        <ecNumber evidence="8">6.3.2.1</ecNumber>
    </recommendedName>
    <alternativeName>
        <fullName evidence="8">Pantoate--beta-alanine ligase</fullName>
    </alternativeName>
    <alternativeName>
        <fullName evidence="8">Pantoate-activating enzyme</fullName>
    </alternativeName>
</protein>
<evidence type="ECO:0000256" key="4">
    <source>
        <dbReference type="ARBA" id="ARBA00022655"/>
    </source>
</evidence>
<dbReference type="NCBIfam" id="TIGR00125">
    <property type="entry name" value="cyt_tran_rel"/>
    <property type="match status" value="1"/>
</dbReference>
<organism evidence="9 10">
    <name type="scientific">Aequorivita aurantiaca</name>
    <dbReference type="NCBI Taxonomy" id="3053356"/>
    <lineage>
        <taxon>Bacteria</taxon>
        <taxon>Pseudomonadati</taxon>
        <taxon>Bacteroidota</taxon>
        <taxon>Flavobacteriia</taxon>
        <taxon>Flavobacteriales</taxon>
        <taxon>Flavobacteriaceae</taxon>
        <taxon>Aequorivita</taxon>
    </lineage>
</organism>
<dbReference type="GO" id="GO:0016874">
    <property type="term" value="F:ligase activity"/>
    <property type="evidence" value="ECO:0007669"/>
    <property type="project" value="UniProtKB-KW"/>
</dbReference>
<comment type="miscellaneous">
    <text evidence="8">The reaction proceeds by a bi uni uni bi ping pong mechanism.</text>
</comment>
<dbReference type="InterPro" id="IPR003721">
    <property type="entry name" value="Pantoate_ligase"/>
</dbReference>
<evidence type="ECO:0000313" key="9">
    <source>
        <dbReference type="EMBL" id="MDN3722860.1"/>
    </source>
</evidence>
<keyword evidence="3 8" id="KW-0436">Ligase</keyword>
<dbReference type="EC" id="6.3.2.1" evidence="8"/>
<feature type="binding site" evidence="8">
    <location>
        <position position="177"/>
    </location>
    <ligand>
        <name>ATP</name>
        <dbReference type="ChEBI" id="CHEBI:30616"/>
    </ligand>
</feature>
<dbReference type="Pfam" id="PF02569">
    <property type="entry name" value="Pantoate_ligase"/>
    <property type="match status" value="1"/>
</dbReference>
<feature type="binding site" evidence="8">
    <location>
        <position position="60"/>
    </location>
    <ligand>
        <name>(R)-pantoate</name>
        <dbReference type="ChEBI" id="CHEBI:15980"/>
    </ligand>
</feature>
<accession>A0ABT8DG94</accession>
<feature type="binding site" evidence="8">
    <location>
        <begin position="185"/>
        <end position="188"/>
    </location>
    <ligand>
        <name>ATP</name>
        <dbReference type="ChEBI" id="CHEBI:30616"/>
    </ligand>
</feature>
<feature type="binding site" evidence="8">
    <location>
        <position position="60"/>
    </location>
    <ligand>
        <name>beta-alanine</name>
        <dbReference type="ChEBI" id="CHEBI:57966"/>
    </ligand>
</feature>
<dbReference type="HAMAP" id="MF_00158">
    <property type="entry name" value="PanC"/>
    <property type="match status" value="1"/>
</dbReference>
<comment type="pathway">
    <text evidence="1 8">Cofactor biosynthesis; (R)-pantothenate biosynthesis; (R)-pantothenate from (R)-pantoate and beta-alanine: step 1/1.</text>
</comment>
<dbReference type="EMBL" id="JAUGQQ010000001">
    <property type="protein sequence ID" value="MDN3722860.1"/>
    <property type="molecule type" value="Genomic_DNA"/>
</dbReference>
<dbReference type="Gene3D" id="3.30.1300.10">
    <property type="entry name" value="Pantoate-beta-alanine ligase, C-terminal domain"/>
    <property type="match status" value="1"/>
</dbReference>
<gene>
    <name evidence="8 9" type="primary">panC</name>
    <name evidence="9" type="ORF">QRD02_00575</name>
</gene>
<evidence type="ECO:0000256" key="1">
    <source>
        <dbReference type="ARBA" id="ARBA00004990"/>
    </source>
</evidence>
<comment type="similarity">
    <text evidence="2 8">Belongs to the pantothenate synthetase family.</text>
</comment>
<evidence type="ECO:0000256" key="6">
    <source>
        <dbReference type="ARBA" id="ARBA00022840"/>
    </source>
</evidence>
<evidence type="ECO:0000256" key="8">
    <source>
        <dbReference type="HAMAP-Rule" id="MF_00158"/>
    </source>
</evidence>
<feature type="active site" description="Proton donor" evidence="8">
    <location>
        <position position="36"/>
    </location>
</feature>
<dbReference type="NCBIfam" id="TIGR00018">
    <property type="entry name" value="panC"/>
    <property type="match status" value="1"/>
</dbReference>
<dbReference type="PANTHER" id="PTHR21299">
    <property type="entry name" value="CYTIDYLATE KINASE/PANTOATE-BETA-ALANINE LIGASE"/>
    <property type="match status" value="1"/>
</dbReference>
<dbReference type="InterPro" id="IPR014729">
    <property type="entry name" value="Rossmann-like_a/b/a_fold"/>
</dbReference>
<dbReference type="PANTHER" id="PTHR21299:SF1">
    <property type="entry name" value="PANTOATE--BETA-ALANINE LIGASE"/>
    <property type="match status" value="1"/>
</dbReference>
<evidence type="ECO:0000256" key="2">
    <source>
        <dbReference type="ARBA" id="ARBA00009256"/>
    </source>
</evidence>
<keyword evidence="10" id="KW-1185">Reference proteome</keyword>
<dbReference type="SUPFAM" id="SSF52374">
    <property type="entry name" value="Nucleotidylyl transferase"/>
    <property type="match status" value="1"/>
</dbReference>
<evidence type="ECO:0000256" key="3">
    <source>
        <dbReference type="ARBA" id="ARBA00022598"/>
    </source>
</evidence>